<sequence>MFVTNTIIPLKRRSTRERKRERGERESARENDENRKGRKRTIALGRSGVNRAFLRFSTCHREEVETQTRVEGYGNTYDKVGEPDLPKILTVPYPSLEANCQDG</sequence>
<organism evidence="2 3">
    <name type="scientific">Vespula pensylvanica</name>
    <name type="common">Western yellow jacket</name>
    <name type="synonym">Wasp</name>
    <dbReference type="NCBI Taxonomy" id="30213"/>
    <lineage>
        <taxon>Eukaryota</taxon>
        <taxon>Metazoa</taxon>
        <taxon>Ecdysozoa</taxon>
        <taxon>Arthropoda</taxon>
        <taxon>Hexapoda</taxon>
        <taxon>Insecta</taxon>
        <taxon>Pterygota</taxon>
        <taxon>Neoptera</taxon>
        <taxon>Endopterygota</taxon>
        <taxon>Hymenoptera</taxon>
        <taxon>Apocrita</taxon>
        <taxon>Aculeata</taxon>
        <taxon>Vespoidea</taxon>
        <taxon>Vespidae</taxon>
        <taxon>Vespinae</taxon>
        <taxon>Vespula</taxon>
    </lineage>
</organism>
<evidence type="ECO:0000313" key="2">
    <source>
        <dbReference type="EMBL" id="KAF7423854.1"/>
    </source>
</evidence>
<keyword evidence="3" id="KW-1185">Reference proteome</keyword>
<dbReference type="Proteomes" id="UP000600918">
    <property type="component" value="Unassembled WGS sequence"/>
</dbReference>
<proteinExistence type="predicted"/>
<comment type="caution">
    <text evidence="2">The sequence shown here is derived from an EMBL/GenBank/DDBJ whole genome shotgun (WGS) entry which is preliminary data.</text>
</comment>
<evidence type="ECO:0000313" key="3">
    <source>
        <dbReference type="Proteomes" id="UP000600918"/>
    </source>
</evidence>
<protein>
    <submittedName>
        <fullName evidence="2">Uncharacterized protein</fullName>
    </submittedName>
</protein>
<name>A0A834P161_VESPE</name>
<feature type="region of interest" description="Disordered" evidence="1">
    <location>
        <begin position="1"/>
        <end position="40"/>
    </location>
</feature>
<accession>A0A834P161</accession>
<evidence type="ECO:0000256" key="1">
    <source>
        <dbReference type="SAM" id="MobiDB-lite"/>
    </source>
</evidence>
<feature type="compositionally biased region" description="Basic and acidic residues" evidence="1">
    <location>
        <begin position="18"/>
        <end position="35"/>
    </location>
</feature>
<gene>
    <name evidence="2" type="ORF">H0235_009137</name>
</gene>
<reference evidence="2" key="1">
    <citation type="journal article" date="2020" name="G3 (Bethesda)">
        <title>High-Quality Assemblies for Three Invasive Social Wasps from the &lt;i&gt;Vespula&lt;/i&gt; Genus.</title>
        <authorList>
            <person name="Harrop T.W.R."/>
            <person name="Guhlin J."/>
            <person name="McLaughlin G.M."/>
            <person name="Permina E."/>
            <person name="Stockwell P."/>
            <person name="Gilligan J."/>
            <person name="Le Lec M.F."/>
            <person name="Gruber M.A.M."/>
            <person name="Quinn O."/>
            <person name="Lovegrove M."/>
            <person name="Duncan E.J."/>
            <person name="Remnant E.J."/>
            <person name="Van Eeckhoven J."/>
            <person name="Graham B."/>
            <person name="Knapp R.A."/>
            <person name="Langford K.W."/>
            <person name="Kronenberg Z."/>
            <person name="Press M.O."/>
            <person name="Eacker S.M."/>
            <person name="Wilson-Rankin E.E."/>
            <person name="Purcell J."/>
            <person name="Lester P.J."/>
            <person name="Dearden P.K."/>
        </authorList>
    </citation>
    <scope>NUCLEOTIDE SEQUENCE</scope>
    <source>
        <strain evidence="2">Volc-1</strain>
    </source>
</reference>
<dbReference type="AlphaFoldDB" id="A0A834P161"/>
<dbReference type="EMBL" id="JACSDY010000007">
    <property type="protein sequence ID" value="KAF7423854.1"/>
    <property type="molecule type" value="Genomic_DNA"/>
</dbReference>